<dbReference type="OrthoDB" id="10253098at2759"/>
<dbReference type="CDD" id="cd04301">
    <property type="entry name" value="NAT_SF"/>
    <property type="match status" value="1"/>
</dbReference>
<evidence type="ECO:0000313" key="16">
    <source>
        <dbReference type="EMBL" id="TVU09275.1"/>
    </source>
</evidence>
<dbReference type="InterPro" id="IPR019467">
    <property type="entry name" value="Hat1_N"/>
</dbReference>
<dbReference type="FunFam" id="3.40.630.30:FF:000077">
    <property type="entry name" value="Histone acetyltransferase type B catalytic subunit"/>
    <property type="match status" value="1"/>
</dbReference>
<evidence type="ECO:0000256" key="4">
    <source>
        <dbReference type="ARBA" id="ARBA00013184"/>
    </source>
</evidence>
<evidence type="ECO:0000256" key="1">
    <source>
        <dbReference type="ARBA" id="ARBA00004123"/>
    </source>
</evidence>
<gene>
    <name evidence="16" type="ORF">EJB05_42736</name>
</gene>
<keyword evidence="5" id="KW-0963">Cytoplasm</keyword>
<dbReference type="InterPro" id="IPR016181">
    <property type="entry name" value="Acyl_CoA_acyltransferase"/>
</dbReference>
<evidence type="ECO:0000256" key="8">
    <source>
        <dbReference type="ARBA" id="ARBA00023315"/>
    </source>
</evidence>
<feature type="region of interest" description="Disordered" evidence="13">
    <location>
        <begin position="1"/>
        <end position="21"/>
    </location>
</feature>
<feature type="active site" description="Proton donor/acceptor" evidence="10">
    <location>
        <position position="333"/>
    </location>
</feature>
<evidence type="ECO:0000259" key="14">
    <source>
        <dbReference type="Pfam" id="PF00583"/>
    </source>
</evidence>
<protein>
    <recommendedName>
        <fullName evidence="4">histone acetyltransferase</fullName>
        <ecNumber evidence="4">2.3.1.48</ecNumber>
    </recommendedName>
</protein>
<dbReference type="InterPro" id="IPR000182">
    <property type="entry name" value="GNAT_dom"/>
</dbReference>
<organism evidence="16 17">
    <name type="scientific">Eragrostis curvula</name>
    <name type="common">weeping love grass</name>
    <dbReference type="NCBI Taxonomy" id="38414"/>
    <lineage>
        <taxon>Eukaryota</taxon>
        <taxon>Viridiplantae</taxon>
        <taxon>Streptophyta</taxon>
        <taxon>Embryophyta</taxon>
        <taxon>Tracheophyta</taxon>
        <taxon>Spermatophyta</taxon>
        <taxon>Magnoliopsida</taxon>
        <taxon>Liliopsida</taxon>
        <taxon>Poales</taxon>
        <taxon>Poaceae</taxon>
        <taxon>PACMAD clade</taxon>
        <taxon>Chloridoideae</taxon>
        <taxon>Eragrostideae</taxon>
        <taxon>Eragrostidinae</taxon>
        <taxon>Eragrostis</taxon>
    </lineage>
</organism>
<dbReference type="SUPFAM" id="SSF55729">
    <property type="entry name" value="Acyl-CoA N-acyltransferases (Nat)"/>
    <property type="match status" value="1"/>
</dbReference>
<dbReference type="Proteomes" id="UP000324897">
    <property type="component" value="Chromosome 3"/>
</dbReference>
<reference evidence="16 17" key="1">
    <citation type="journal article" date="2019" name="Sci. Rep.">
        <title>A high-quality genome of Eragrostis curvula grass provides insights into Poaceae evolution and supports new strategies to enhance forage quality.</title>
        <authorList>
            <person name="Carballo J."/>
            <person name="Santos B.A.C.M."/>
            <person name="Zappacosta D."/>
            <person name="Garbus I."/>
            <person name="Selva J.P."/>
            <person name="Gallo C.A."/>
            <person name="Diaz A."/>
            <person name="Albertini E."/>
            <person name="Caccamo M."/>
            <person name="Echenique V."/>
        </authorList>
    </citation>
    <scope>NUCLEOTIDE SEQUENCE [LARGE SCALE GENOMIC DNA]</scope>
    <source>
        <strain evidence="17">cv. Victoria</strain>
        <tissue evidence="16">Leaf</tissue>
    </source>
</reference>
<dbReference type="Pfam" id="PF10394">
    <property type="entry name" value="Hat1_N"/>
    <property type="match status" value="1"/>
</dbReference>
<evidence type="ECO:0000313" key="17">
    <source>
        <dbReference type="Proteomes" id="UP000324897"/>
    </source>
</evidence>
<evidence type="ECO:0000256" key="9">
    <source>
        <dbReference type="ARBA" id="ARBA00048017"/>
    </source>
</evidence>
<evidence type="ECO:0000256" key="5">
    <source>
        <dbReference type="ARBA" id="ARBA00022490"/>
    </source>
</evidence>
<evidence type="ECO:0000256" key="6">
    <source>
        <dbReference type="ARBA" id="ARBA00022679"/>
    </source>
</evidence>
<comment type="similarity">
    <text evidence="3">Belongs to the HAT1 family.</text>
</comment>
<evidence type="ECO:0000256" key="13">
    <source>
        <dbReference type="SAM" id="MobiDB-lite"/>
    </source>
</evidence>
<dbReference type="InterPro" id="IPR037113">
    <property type="entry name" value="Hat1_N_sf"/>
</dbReference>
<dbReference type="EC" id="2.3.1.48" evidence="4"/>
<dbReference type="Gene3D" id="3.90.360.10">
    <property type="entry name" value="Histone acetyl transferase 1 (HAT1), N-terminal domain"/>
    <property type="match status" value="1"/>
</dbReference>
<dbReference type="Gramene" id="TVU09275">
    <property type="protein sequence ID" value="TVU09275"/>
    <property type="gene ID" value="EJB05_42736"/>
</dbReference>
<keyword evidence="17" id="KW-1185">Reference proteome</keyword>
<sequence>RSLAVSRRRNPALPPSQRAIPHFPASFSRLFPFPKTLQSPNPSPAPLVPTPLPPDRLPMALKQKGSDPAAAADPNKRRRVGFSGLDAGVEANECMKVFLVRNPDEVGSVDRNSIQPFDLNHFFGEDGKIYGYKNLKINVWISALSFHGYAEIAFEETCDGGKGITDLKPVLQNIFGENLVEKEEFLQSFSKECQYISNVVTNGNTIKHDGSNESDSAVEIVRVELQGAAAFLYSRLVPLVLLLVEGSTPIDIGEHGWELLLVVKKSQESSTSKFELLGFAAVYKFYRYPESTRLRISQILVLPPYQGEGHGLRLLEAINSIAQSENIYDVTIEDPSDYLQYVRSSIDCLRLLTFDPIKPVLSAMVSSLKMTNLSKRTSSLRMVPPADLNETVRQKLKINKKQFLRCWEILLYLNLDAEDRKSMDNFRACIYDRIKGEILGGATGTNGKHLLQMPSSFNEEASFAVYWTQEGGDADDQTVEQQPEDLKTQEQQLNELVDNQVEEIAEVAKNVTSRGKDKLRELAV</sequence>
<dbReference type="GO" id="GO:0000781">
    <property type="term" value="C:chromosome, telomeric region"/>
    <property type="evidence" value="ECO:0007669"/>
    <property type="project" value="GOC"/>
</dbReference>
<evidence type="ECO:0000259" key="15">
    <source>
        <dbReference type="Pfam" id="PF10394"/>
    </source>
</evidence>
<keyword evidence="6" id="KW-0808">Transferase</keyword>
<evidence type="ECO:0000256" key="12">
    <source>
        <dbReference type="PIRSR" id="PIRSR038084-3"/>
    </source>
</evidence>
<evidence type="ECO:0000256" key="2">
    <source>
        <dbReference type="ARBA" id="ARBA00004496"/>
    </source>
</evidence>
<feature type="region of interest" description="Interaction with histone H4 N-terminus" evidence="11">
    <location>
        <begin position="283"/>
        <end position="285"/>
    </location>
</feature>
<dbReference type="PANTHER" id="PTHR12046">
    <property type="entry name" value="HISTONE ACETYLTRANSFERASE TYPE B CATALYTIC SUBUNIT"/>
    <property type="match status" value="1"/>
</dbReference>
<dbReference type="GO" id="GO:0004402">
    <property type="term" value="F:histone acetyltransferase activity"/>
    <property type="evidence" value="ECO:0007669"/>
    <property type="project" value="InterPro"/>
</dbReference>
<dbReference type="GO" id="GO:0031509">
    <property type="term" value="P:subtelomeric heterochromatin formation"/>
    <property type="evidence" value="ECO:0007669"/>
    <property type="project" value="InterPro"/>
</dbReference>
<keyword evidence="8" id="KW-0012">Acyltransferase</keyword>
<dbReference type="Gene3D" id="3.40.630.30">
    <property type="match status" value="1"/>
</dbReference>
<feature type="domain" description="Histone acetyl transferase HAT1 N-terminal" evidence="15">
    <location>
        <begin position="89"/>
        <end position="245"/>
    </location>
</feature>
<keyword evidence="7" id="KW-0539">Nucleus</keyword>
<dbReference type="FunFam" id="3.90.360.10:FF:000002">
    <property type="entry name" value="Histone acetyltransferase type B catalytic subunit"/>
    <property type="match status" value="1"/>
</dbReference>
<proteinExistence type="inferred from homology"/>
<dbReference type="PIRSF" id="PIRSF038084">
    <property type="entry name" value="HAT-B_cat"/>
    <property type="match status" value="1"/>
</dbReference>
<dbReference type="Pfam" id="PF00583">
    <property type="entry name" value="Acetyltransf_1"/>
    <property type="match status" value="1"/>
</dbReference>
<feature type="domain" description="N-acetyltransferase" evidence="14">
    <location>
        <begin position="275"/>
        <end position="329"/>
    </location>
</feature>
<dbReference type="GO" id="GO:0005634">
    <property type="term" value="C:nucleus"/>
    <property type="evidence" value="ECO:0007669"/>
    <property type="project" value="UniProtKB-SubCell"/>
</dbReference>
<dbReference type="GO" id="GO:0005737">
    <property type="term" value="C:cytoplasm"/>
    <property type="evidence" value="ECO:0007669"/>
    <property type="project" value="UniProtKB-SubCell"/>
</dbReference>
<feature type="compositionally biased region" description="Basic residues" evidence="13">
    <location>
        <begin position="1"/>
        <end position="10"/>
    </location>
</feature>
<evidence type="ECO:0000256" key="10">
    <source>
        <dbReference type="PIRSR" id="PIRSR038084-1"/>
    </source>
</evidence>
<feature type="site" description="Interaction with histone H4 N-terminus" evidence="12">
    <location>
        <position position="257"/>
    </location>
</feature>
<comment type="catalytic activity">
    <reaction evidence="9">
        <text>L-lysyl-[protein] + acetyl-CoA = N(6)-acetyl-L-lysyl-[protein] + CoA + H(+)</text>
        <dbReference type="Rhea" id="RHEA:45948"/>
        <dbReference type="Rhea" id="RHEA-COMP:9752"/>
        <dbReference type="Rhea" id="RHEA-COMP:10731"/>
        <dbReference type="ChEBI" id="CHEBI:15378"/>
        <dbReference type="ChEBI" id="CHEBI:29969"/>
        <dbReference type="ChEBI" id="CHEBI:57287"/>
        <dbReference type="ChEBI" id="CHEBI:57288"/>
        <dbReference type="ChEBI" id="CHEBI:61930"/>
        <dbReference type="EC" id="2.3.1.48"/>
    </reaction>
</comment>
<accession>A0A5J9TD52</accession>
<name>A0A5J9TD52_9POAL</name>
<comment type="subcellular location">
    <subcellularLocation>
        <location evidence="2">Cytoplasm</location>
    </subcellularLocation>
    <subcellularLocation>
        <location evidence="1">Nucleus</location>
    </subcellularLocation>
</comment>
<evidence type="ECO:0000256" key="7">
    <source>
        <dbReference type="ARBA" id="ARBA00023242"/>
    </source>
</evidence>
<evidence type="ECO:0000256" key="3">
    <source>
        <dbReference type="ARBA" id="ARBA00010543"/>
    </source>
</evidence>
<comment type="caution">
    <text evidence="16">The sequence shown here is derived from an EMBL/GenBank/DDBJ whole genome shotgun (WGS) entry which is preliminary data.</text>
</comment>
<feature type="compositionally biased region" description="Pro residues" evidence="13">
    <location>
        <begin position="41"/>
        <end position="56"/>
    </location>
</feature>
<feature type="non-terminal residue" evidence="16">
    <location>
        <position position="1"/>
    </location>
</feature>
<dbReference type="InterPro" id="IPR017380">
    <property type="entry name" value="Hist_AcTrfase_B-typ_cat-su"/>
</dbReference>
<dbReference type="AlphaFoldDB" id="A0A5J9TD52"/>
<dbReference type="EMBL" id="RWGY01000039">
    <property type="protein sequence ID" value="TVU09275.1"/>
    <property type="molecule type" value="Genomic_DNA"/>
</dbReference>
<evidence type="ECO:0000256" key="11">
    <source>
        <dbReference type="PIRSR" id="PIRSR038084-2"/>
    </source>
</evidence>
<feature type="region of interest" description="Disordered" evidence="13">
    <location>
        <begin position="34"/>
        <end position="77"/>
    </location>
</feature>